<evidence type="ECO:0000256" key="1">
    <source>
        <dbReference type="SAM" id="MobiDB-lite"/>
    </source>
</evidence>
<comment type="caution">
    <text evidence="2">The sequence shown here is derived from an EMBL/GenBank/DDBJ whole genome shotgun (WGS) entry which is preliminary data.</text>
</comment>
<sequence>MAEAAPALSEYEQLRVANILRNAAELKRLGLDVAAHTMAALGKQAPTARTQKRAVRPKGAPPTRRSLRAAKLPAPEYKEPTGSAARALDAEVDDEGRVAAPGGRRKRAKTEAYAPPANPSSIKNLDVDLDGLRERYLGKIIPPMGGQVKRAVMEAASAGGPPTFSRMSGIQEWRNCVMLFVNVYGEGYKNSFVGGGTEQGRTRARRSRGSRSRDSGRLRGNQIFNPTSMWEGTPVVQRLINCDGGVVEDDETGETSTFEETPVLLFCRDEGQGYVYCGELSYLGHDPDRIPVRFVWKLDDYDLIKGTDEFKSLVANCHNLLQSPV</sequence>
<feature type="region of interest" description="Disordered" evidence="1">
    <location>
        <begin position="192"/>
        <end position="218"/>
    </location>
</feature>
<proteinExistence type="predicted"/>
<accession>A0ABR1FXF8</accession>
<dbReference type="EMBL" id="JBBJCI010000208">
    <property type="protein sequence ID" value="KAK7240933.1"/>
    <property type="molecule type" value="Genomic_DNA"/>
</dbReference>
<keyword evidence="3" id="KW-1185">Reference proteome</keyword>
<organism evidence="2 3">
    <name type="scientific">Aureococcus anophagefferens</name>
    <name type="common">Harmful bloom alga</name>
    <dbReference type="NCBI Taxonomy" id="44056"/>
    <lineage>
        <taxon>Eukaryota</taxon>
        <taxon>Sar</taxon>
        <taxon>Stramenopiles</taxon>
        <taxon>Ochrophyta</taxon>
        <taxon>Pelagophyceae</taxon>
        <taxon>Pelagomonadales</taxon>
        <taxon>Pelagomonadaceae</taxon>
        <taxon>Aureococcus</taxon>
    </lineage>
</organism>
<reference evidence="2 3" key="1">
    <citation type="submission" date="2024-03" db="EMBL/GenBank/DDBJ databases">
        <title>Aureococcus anophagefferens CCMP1851 and Kratosvirus quantuckense: Draft genome of a second virus-susceptible host strain in the model system.</title>
        <authorList>
            <person name="Chase E."/>
            <person name="Truchon A.R."/>
            <person name="Schepens W."/>
            <person name="Wilhelm S.W."/>
        </authorList>
    </citation>
    <scope>NUCLEOTIDE SEQUENCE [LARGE SCALE GENOMIC DNA]</scope>
    <source>
        <strain evidence="2 3">CCMP1851</strain>
    </source>
</reference>
<evidence type="ECO:0000313" key="3">
    <source>
        <dbReference type="Proteomes" id="UP001363151"/>
    </source>
</evidence>
<protein>
    <submittedName>
        <fullName evidence="2">Uncharacterized protein</fullName>
    </submittedName>
</protein>
<gene>
    <name evidence="2" type="ORF">SO694_00055275</name>
</gene>
<evidence type="ECO:0000313" key="2">
    <source>
        <dbReference type="EMBL" id="KAK7240933.1"/>
    </source>
</evidence>
<name>A0ABR1FXF8_AURAN</name>
<dbReference type="Proteomes" id="UP001363151">
    <property type="component" value="Unassembled WGS sequence"/>
</dbReference>
<feature type="region of interest" description="Disordered" evidence="1">
    <location>
        <begin position="42"/>
        <end position="87"/>
    </location>
</feature>